<proteinExistence type="predicted"/>
<evidence type="ECO:0000256" key="1">
    <source>
        <dbReference type="ARBA" id="ARBA00023015"/>
    </source>
</evidence>
<dbReference type="PANTHER" id="PTHR34580">
    <property type="match status" value="1"/>
</dbReference>
<gene>
    <name evidence="4" type="ORF">GCM10009741_55180</name>
</gene>
<dbReference type="InterPro" id="IPR036388">
    <property type="entry name" value="WH-like_DNA-bd_sf"/>
</dbReference>
<dbReference type="PROSITE" id="PS52050">
    <property type="entry name" value="WYL"/>
    <property type="match status" value="1"/>
</dbReference>
<dbReference type="Pfam" id="PF25583">
    <property type="entry name" value="WCX"/>
    <property type="match status" value="1"/>
</dbReference>
<sequence>MTVSPEMATRVAVTTATGTPVIRPRAQAGVVRNVRTGQGSHRRGCPGSGLLVAAKLTGSGSVSAYARRMRSSRLLSILLLLQTRRQLTARELADELEVSLRTIYRDVEALAAAGVPVYADQGRAGGYRLVDGYRTRLTGLTEQEAAALFLVGMPGPAAALGLTAETSAAELKLLAALAPDQRDRAGRLKNRFYLDMPAWYSDAEESPQLAPVAEAVLHDRRIKVLYRRWEAPREVERVLDPYGLVLKNGSWYVVAAASSAVRTYRVSNILELTITDEEFSRPPGFDLAAVWREHLEEFDQRRFTATAVVRVSATMVARVKDVSFPVLVKAMEGVAPDVDGTVTVTVPIESVGNAASQFIRYGDELEVLAPEEVRAEIRRLATTVAALYPAPR</sequence>
<dbReference type="SUPFAM" id="SSF46785">
    <property type="entry name" value="Winged helix' DNA-binding domain"/>
    <property type="match status" value="1"/>
</dbReference>
<dbReference type="Gene3D" id="1.10.10.10">
    <property type="entry name" value="Winged helix-like DNA-binding domain superfamily/Winged helix DNA-binding domain"/>
    <property type="match status" value="1"/>
</dbReference>
<dbReference type="InterPro" id="IPR013196">
    <property type="entry name" value="HTH_11"/>
</dbReference>
<dbReference type="Pfam" id="PF08279">
    <property type="entry name" value="HTH_11"/>
    <property type="match status" value="1"/>
</dbReference>
<evidence type="ECO:0000313" key="4">
    <source>
        <dbReference type="EMBL" id="GAA1544716.1"/>
    </source>
</evidence>
<protein>
    <submittedName>
        <fullName evidence="4">YafY family protein</fullName>
    </submittedName>
</protein>
<comment type="caution">
    <text evidence="4">The sequence shown here is derived from an EMBL/GenBank/DDBJ whole genome shotgun (WGS) entry which is preliminary data.</text>
</comment>
<dbReference type="PROSITE" id="PS51000">
    <property type="entry name" value="HTH_DEOR_2"/>
    <property type="match status" value="1"/>
</dbReference>
<evidence type="ECO:0000313" key="5">
    <source>
        <dbReference type="Proteomes" id="UP001500363"/>
    </source>
</evidence>
<dbReference type="Proteomes" id="UP001500363">
    <property type="component" value="Unassembled WGS sequence"/>
</dbReference>
<keyword evidence="2" id="KW-0804">Transcription</keyword>
<dbReference type="InterPro" id="IPR036390">
    <property type="entry name" value="WH_DNA-bd_sf"/>
</dbReference>
<reference evidence="4 5" key="1">
    <citation type="journal article" date="2019" name="Int. J. Syst. Evol. Microbiol.">
        <title>The Global Catalogue of Microorganisms (GCM) 10K type strain sequencing project: providing services to taxonomists for standard genome sequencing and annotation.</title>
        <authorList>
            <consortium name="The Broad Institute Genomics Platform"/>
            <consortium name="The Broad Institute Genome Sequencing Center for Infectious Disease"/>
            <person name="Wu L."/>
            <person name="Ma J."/>
        </authorList>
    </citation>
    <scope>NUCLEOTIDE SEQUENCE [LARGE SCALE GENOMIC DNA]</scope>
    <source>
        <strain evidence="4 5">JCM 14303</strain>
    </source>
</reference>
<dbReference type="InterPro" id="IPR001034">
    <property type="entry name" value="DeoR_HTH"/>
</dbReference>
<dbReference type="InterPro" id="IPR026881">
    <property type="entry name" value="WYL_dom"/>
</dbReference>
<dbReference type="EMBL" id="BAAANC010000003">
    <property type="protein sequence ID" value="GAA1544716.1"/>
    <property type="molecule type" value="Genomic_DNA"/>
</dbReference>
<dbReference type="InterPro" id="IPR051534">
    <property type="entry name" value="CBASS_pafABC_assoc_protein"/>
</dbReference>
<accession>A0ABN2BNW5</accession>
<organism evidence="4 5">
    <name type="scientific">Kribbella lupini</name>
    <dbReference type="NCBI Taxonomy" id="291602"/>
    <lineage>
        <taxon>Bacteria</taxon>
        <taxon>Bacillati</taxon>
        <taxon>Actinomycetota</taxon>
        <taxon>Actinomycetes</taxon>
        <taxon>Propionibacteriales</taxon>
        <taxon>Kribbellaceae</taxon>
        <taxon>Kribbella</taxon>
    </lineage>
</organism>
<dbReference type="PANTHER" id="PTHR34580:SF1">
    <property type="entry name" value="PROTEIN PAFC"/>
    <property type="match status" value="1"/>
</dbReference>
<evidence type="ECO:0000256" key="2">
    <source>
        <dbReference type="ARBA" id="ARBA00023163"/>
    </source>
</evidence>
<name>A0ABN2BNW5_9ACTN</name>
<keyword evidence="1" id="KW-0805">Transcription regulation</keyword>
<dbReference type="Pfam" id="PF13280">
    <property type="entry name" value="WYL"/>
    <property type="match status" value="1"/>
</dbReference>
<evidence type="ECO:0000259" key="3">
    <source>
        <dbReference type="PROSITE" id="PS51000"/>
    </source>
</evidence>
<feature type="domain" description="HTH deoR-type" evidence="3">
    <location>
        <begin position="70"/>
        <end position="125"/>
    </location>
</feature>
<keyword evidence="5" id="KW-1185">Reference proteome</keyword>
<dbReference type="InterPro" id="IPR057727">
    <property type="entry name" value="WCX_dom"/>
</dbReference>